<dbReference type="InterPro" id="IPR001356">
    <property type="entry name" value="HD"/>
</dbReference>
<dbReference type="EMBL" id="JAUEDM010000007">
    <property type="protein sequence ID" value="KAK3313431.1"/>
    <property type="molecule type" value="Genomic_DNA"/>
</dbReference>
<keyword evidence="6 8" id="KW-0539">Nucleus</keyword>
<dbReference type="CDD" id="cd00086">
    <property type="entry name" value="homeodomain"/>
    <property type="match status" value="1"/>
</dbReference>
<feature type="compositionally biased region" description="Polar residues" evidence="9">
    <location>
        <begin position="226"/>
        <end position="243"/>
    </location>
</feature>
<feature type="region of interest" description="Disordered" evidence="9">
    <location>
        <begin position="208"/>
        <end position="249"/>
    </location>
</feature>
<feature type="compositionally biased region" description="Basic and acidic residues" evidence="9">
    <location>
        <begin position="74"/>
        <end position="85"/>
    </location>
</feature>
<dbReference type="SMART" id="SM00389">
    <property type="entry name" value="HOX"/>
    <property type="match status" value="1"/>
</dbReference>
<feature type="DNA-binding region" description="Homeobox" evidence="8">
    <location>
        <begin position="382"/>
        <end position="444"/>
    </location>
</feature>
<keyword evidence="12" id="KW-1185">Reference proteome</keyword>
<evidence type="ECO:0000256" key="3">
    <source>
        <dbReference type="ARBA" id="ARBA00023125"/>
    </source>
</evidence>
<evidence type="ECO:0000256" key="7">
    <source>
        <dbReference type="ARBA" id="ARBA00038021"/>
    </source>
</evidence>
<gene>
    <name evidence="11" type="ORF">B0H66DRAFT_536698</name>
</gene>
<evidence type="ECO:0000256" key="8">
    <source>
        <dbReference type="PROSITE-ProRule" id="PRU00108"/>
    </source>
</evidence>
<dbReference type="GO" id="GO:0005634">
    <property type="term" value="C:nucleus"/>
    <property type="evidence" value="ECO:0007669"/>
    <property type="project" value="UniProtKB-SubCell"/>
</dbReference>
<keyword evidence="5" id="KW-0804">Transcription</keyword>
<reference evidence="11" key="1">
    <citation type="journal article" date="2023" name="Mol. Phylogenet. Evol.">
        <title>Genome-scale phylogeny and comparative genomics of the fungal order Sordariales.</title>
        <authorList>
            <person name="Hensen N."/>
            <person name="Bonometti L."/>
            <person name="Westerberg I."/>
            <person name="Brannstrom I.O."/>
            <person name="Guillou S."/>
            <person name="Cros-Aarteil S."/>
            <person name="Calhoun S."/>
            <person name="Haridas S."/>
            <person name="Kuo A."/>
            <person name="Mondo S."/>
            <person name="Pangilinan J."/>
            <person name="Riley R."/>
            <person name="LaButti K."/>
            <person name="Andreopoulos B."/>
            <person name="Lipzen A."/>
            <person name="Chen C."/>
            <person name="Yan M."/>
            <person name="Daum C."/>
            <person name="Ng V."/>
            <person name="Clum A."/>
            <person name="Steindorff A."/>
            <person name="Ohm R.A."/>
            <person name="Martin F."/>
            <person name="Silar P."/>
            <person name="Natvig D.O."/>
            <person name="Lalanne C."/>
            <person name="Gautier V."/>
            <person name="Ament-Velasquez S.L."/>
            <person name="Kruys A."/>
            <person name="Hutchinson M.I."/>
            <person name="Powell A.J."/>
            <person name="Barry K."/>
            <person name="Miller A.N."/>
            <person name="Grigoriev I.V."/>
            <person name="Debuchy R."/>
            <person name="Gladieux P."/>
            <person name="Hiltunen Thoren M."/>
            <person name="Johannesson H."/>
        </authorList>
    </citation>
    <scope>NUCLEOTIDE SEQUENCE</scope>
    <source>
        <strain evidence="11">CBS 118394</strain>
    </source>
</reference>
<sequence>MCQSISPKGSLFPHNLLTISVRSKHLQTSPPVPTCMRAHTDEDCKISQASMTHPIYRYDRPWEGRQPDYLSSKPRSEPAWEESRQSDCLPSRARGEPALDESRQFDYVSSRPPGEPERRELPSIRAALGPELFDPRLSQENNSSRPPSSSTSPVGLASSAELRSPHYYYTHSTNQNKRRRLSIGEEREEAAVPRQYNNGIPRELQMSAAHGPMSPTMPPRPAAAESWTSHSRTSPSYVTQSGNLPPIRREPAAPVEVNLERHEPQHNFPRSHVSVFERGAAHLPRIRGRSTDDTYPESSGQIAVQRTGRSATEPGMNGQPYPHNTYSTYGHPSRTQSLSLPSINPFDRTHPASGGYGFPYPFNHVDPYMRELQESMNPDNKQRKRRGNLPKETTDKLRTWFVAHLQHPYPTEDEKQELMRQTGLAMNQISNWFINARRRQLPAMMKDARAESDAMTSARGGGGSDGGGKSTTAKAAIDLTATDRAPICHDMIKREAYEIPLPRSPSGD</sequence>
<evidence type="ECO:0000256" key="6">
    <source>
        <dbReference type="ARBA" id="ARBA00023242"/>
    </source>
</evidence>
<feature type="region of interest" description="Disordered" evidence="9">
    <location>
        <begin position="134"/>
        <end position="179"/>
    </location>
</feature>
<dbReference type="InterPro" id="IPR050224">
    <property type="entry name" value="TALE_homeobox"/>
</dbReference>
<proteinExistence type="inferred from homology"/>
<feature type="region of interest" description="Disordered" evidence="9">
    <location>
        <begin position="281"/>
        <end position="319"/>
    </location>
</feature>
<dbReference type="InterPro" id="IPR008422">
    <property type="entry name" value="KN_HD"/>
</dbReference>
<comment type="caution">
    <text evidence="11">The sequence shown here is derived from an EMBL/GenBank/DDBJ whole genome shotgun (WGS) entry which is preliminary data.</text>
</comment>
<keyword evidence="4 8" id="KW-0371">Homeobox</keyword>
<dbReference type="PROSITE" id="PS50071">
    <property type="entry name" value="HOMEOBOX_2"/>
    <property type="match status" value="1"/>
</dbReference>
<name>A0AAE0HWV0_9PEZI</name>
<organism evidence="11 12">
    <name type="scientific">Apodospora peruviana</name>
    <dbReference type="NCBI Taxonomy" id="516989"/>
    <lineage>
        <taxon>Eukaryota</taxon>
        <taxon>Fungi</taxon>
        <taxon>Dikarya</taxon>
        <taxon>Ascomycota</taxon>
        <taxon>Pezizomycotina</taxon>
        <taxon>Sordariomycetes</taxon>
        <taxon>Sordariomycetidae</taxon>
        <taxon>Sordariales</taxon>
        <taxon>Lasiosphaeriaceae</taxon>
        <taxon>Apodospora</taxon>
    </lineage>
</organism>
<dbReference type="Pfam" id="PF05920">
    <property type="entry name" value="Homeobox_KN"/>
    <property type="match status" value="1"/>
</dbReference>
<feature type="domain" description="Homeobox" evidence="10">
    <location>
        <begin position="380"/>
        <end position="443"/>
    </location>
</feature>
<dbReference type="Gene3D" id="1.10.10.60">
    <property type="entry name" value="Homeodomain-like"/>
    <property type="match status" value="1"/>
</dbReference>
<dbReference type="InterPro" id="IPR009057">
    <property type="entry name" value="Homeodomain-like_sf"/>
</dbReference>
<feature type="compositionally biased region" description="Polar residues" evidence="9">
    <location>
        <begin position="296"/>
        <end position="310"/>
    </location>
</feature>
<dbReference type="Proteomes" id="UP001283341">
    <property type="component" value="Unassembled WGS sequence"/>
</dbReference>
<feature type="region of interest" description="Disordered" evidence="9">
    <location>
        <begin position="447"/>
        <end position="471"/>
    </location>
</feature>
<dbReference type="SUPFAM" id="SSF46689">
    <property type="entry name" value="Homeodomain-like"/>
    <property type="match status" value="1"/>
</dbReference>
<comment type="similarity">
    <text evidence="7">Belongs to the TALE/TGIF homeobox family.</text>
</comment>
<feature type="compositionally biased region" description="Basic and acidic residues" evidence="9">
    <location>
        <begin position="93"/>
        <end position="104"/>
    </location>
</feature>
<evidence type="ECO:0000256" key="4">
    <source>
        <dbReference type="ARBA" id="ARBA00023155"/>
    </source>
</evidence>
<feature type="compositionally biased region" description="Gly residues" evidence="9">
    <location>
        <begin position="459"/>
        <end position="469"/>
    </location>
</feature>
<accession>A0AAE0HWV0</accession>
<reference evidence="11" key="2">
    <citation type="submission" date="2023-06" db="EMBL/GenBank/DDBJ databases">
        <authorList>
            <consortium name="Lawrence Berkeley National Laboratory"/>
            <person name="Haridas S."/>
            <person name="Hensen N."/>
            <person name="Bonometti L."/>
            <person name="Westerberg I."/>
            <person name="Brannstrom I.O."/>
            <person name="Guillou S."/>
            <person name="Cros-Aarteil S."/>
            <person name="Calhoun S."/>
            <person name="Kuo A."/>
            <person name="Mondo S."/>
            <person name="Pangilinan J."/>
            <person name="Riley R."/>
            <person name="Labutti K."/>
            <person name="Andreopoulos B."/>
            <person name="Lipzen A."/>
            <person name="Chen C."/>
            <person name="Yanf M."/>
            <person name="Daum C."/>
            <person name="Ng V."/>
            <person name="Clum A."/>
            <person name="Steindorff A."/>
            <person name="Ohm R."/>
            <person name="Martin F."/>
            <person name="Silar P."/>
            <person name="Natvig D."/>
            <person name="Lalanne C."/>
            <person name="Gautier V."/>
            <person name="Ament-Velasquez S.L."/>
            <person name="Kruys A."/>
            <person name="Hutchinson M.I."/>
            <person name="Powell A.J."/>
            <person name="Barry K."/>
            <person name="Miller A.N."/>
            <person name="Grigoriev I.V."/>
            <person name="Debuchy R."/>
            <person name="Gladieux P."/>
            <person name="Thoren M.H."/>
            <person name="Johannesson H."/>
        </authorList>
    </citation>
    <scope>NUCLEOTIDE SEQUENCE</scope>
    <source>
        <strain evidence="11">CBS 118394</strain>
    </source>
</reference>
<feature type="compositionally biased region" description="Low complexity" evidence="9">
    <location>
        <begin position="143"/>
        <end position="153"/>
    </location>
</feature>
<evidence type="ECO:0000313" key="11">
    <source>
        <dbReference type="EMBL" id="KAK3313431.1"/>
    </source>
</evidence>
<evidence type="ECO:0000256" key="9">
    <source>
        <dbReference type="SAM" id="MobiDB-lite"/>
    </source>
</evidence>
<dbReference type="GO" id="GO:0006355">
    <property type="term" value="P:regulation of DNA-templated transcription"/>
    <property type="evidence" value="ECO:0007669"/>
    <property type="project" value="InterPro"/>
</dbReference>
<evidence type="ECO:0000256" key="1">
    <source>
        <dbReference type="ARBA" id="ARBA00004123"/>
    </source>
</evidence>
<protein>
    <recommendedName>
        <fullName evidence="10">Homeobox domain-containing protein</fullName>
    </recommendedName>
</protein>
<dbReference type="AlphaFoldDB" id="A0AAE0HWV0"/>
<comment type="subcellular location">
    <subcellularLocation>
        <location evidence="1 8">Nucleus</location>
    </subcellularLocation>
</comment>
<evidence type="ECO:0000256" key="5">
    <source>
        <dbReference type="ARBA" id="ARBA00023163"/>
    </source>
</evidence>
<dbReference type="PANTHER" id="PTHR11850">
    <property type="entry name" value="HOMEOBOX PROTEIN TRANSCRIPTION FACTORS"/>
    <property type="match status" value="1"/>
</dbReference>
<keyword evidence="3 8" id="KW-0238">DNA-binding</keyword>
<dbReference type="GO" id="GO:0003677">
    <property type="term" value="F:DNA binding"/>
    <property type="evidence" value="ECO:0007669"/>
    <property type="project" value="UniProtKB-UniRule"/>
</dbReference>
<evidence type="ECO:0000256" key="2">
    <source>
        <dbReference type="ARBA" id="ARBA00023015"/>
    </source>
</evidence>
<feature type="region of interest" description="Disordered" evidence="9">
    <location>
        <begin position="375"/>
        <end position="394"/>
    </location>
</feature>
<keyword evidence="2" id="KW-0805">Transcription regulation</keyword>
<feature type="region of interest" description="Disordered" evidence="9">
    <location>
        <begin position="59"/>
        <end position="121"/>
    </location>
</feature>
<evidence type="ECO:0000259" key="10">
    <source>
        <dbReference type="PROSITE" id="PS50071"/>
    </source>
</evidence>
<dbReference type="FunFam" id="1.10.10.60:FF:000059">
    <property type="entry name" value="TGFB-induced factor homeobox 1"/>
    <property type="match status" value="1"/>
</dbReference>
<evidence type="ECO:0000313" key="12">
    <source>
        <dbReference type="Proteomes" id="UP001283341"/>
    </source>
</evidence>